<dbReference type="Pfam" id="PF02384">
    <property type="entry name" value="N6_Mtase"/>
    <property type="match status" value="1"/>
</dbReference>
<dbReference type="EMBL" id="JACJQT010000001">
    <property type="protein sequence ID" value="MBD2276833.1"/>
    <property type="molecule type" value="Genomic_DNA"/>
</dbReference>
<dbReference type="InterPro" id="IPR003356">
    <property type="entry name" value="DNA_methylase_A-5"/>
</dbReference>
<evidence type="ECO:0000259" key="5">
    <source>
        <dbReference type="Pfam" id="PF02384"/>
    </source>
</evidence>
<evidence type="ECO:0000313" key="6">
    <source>
        <dbReference type="EMBL" id="MBD2276833.1"/>
    </source>
</evidence>
<dbReference type="InterPro" id="IPR029063">
    <property type="entry name" value="SAM-dependent_MTases_sf"/>
</dbReference>
<evidence type="ECO:0000256" key="1">
    <source>
        <dbReference type="ARBA" id="ARBA00022603"/>
    </source>
</evidence>
<organism evidence="6 7">
    <name type="scientific">Aphanizomenon flos-aquae FACHB-1040</name>
    <dbReference type="NCBI Taxonomy" id="2692887"/>
    <lineage>
        <taxon>Bacteria</taxon>
        <taxon>Bacillati</taxon>
        <taxon>Cyanobacteriota</taxon>
        <taxon>Cyanophyceae</taxon>
        <taxon>Nostocales</taxon>
        <taxon>Aphanizomenonaceae</taxon>
        <taxon>Aphanizomenon</taxon>
    </lineage>
</organism>
<keyword evidence="3" id="KW-0949">S-adenosyl-L-methionine</keyword>
<comment type="caution">
    <text evidence="6">The sequence shown here is derived from an EMBL/GenBank/DDBJ whole genome shotgun (WGS) entry which is preliminary data.</text>
</comment>
<dbReference type="PROSITE" id="PS00092">
    <property type="entry name" value="N6_MTASE"/>
    <property type="match status" value="1"/>
</dbReference>
<name>A0ABR8BPG3_APHFL</name>
<keyword evidence="7" id="KW-1185">Reference proteome</keyword>
<dbReference type="GO" id="GO:0032259">
    <property type="term" value="P:methylation"/>
    <property type="evidence" value="ECO:0007669"/>
    <property type="project" value="UniProtKB-KW"/>
</dbReference>
<evidence type="ECO:0000256" key="3">
    <source>
        <dbReference type="ARBA" id="ARBA00022691"/>
    </source>
</evidence>
<evidence type="ECO:0000256" key="4">
    <source>
        <dbReference type="ARBA" id="ARBA00022747"/>
    </source>
</evidence>
<dbReference type="GO" id="GO:0008168">
    <property type="term" value="F:methyltransferase activity"/>
    <property type="evidence" value="ECO:0007669"/>
    <property type="project" value="UniProtKB-KW"/>
</dbReference>
<dbReference type="InterPro" id="IPR002052">
    <property type="entry name" value="DNA_methylase_N6_adenine_CS"/>
</dbReference>
<gene>
    <name evidence="6" type="ORF">H6F99_00415</name>
</gene>
<dbReference type="Proteomes" id="UP000606721">
    <property type="component" value="Unassembled WGS sequence"/>
</dbReference>
<accession>A0ABR8BPG3</accession>
<keyword evidence="1 6" id="KW-0489">Methyltransferase</keyword>
<dbReference type="PANTHER" id="PTHR33841:SF5">
    <property type="entry name" value="DNA METHYLASE (MODIFICATION METHYLASE) (METHYLTRANSFERASE)-RELATED"/>
    <property type="match status" value="1"/>
</dbReference>
<sequence length="1023" mass="117634">MQLEQVLNVLDYAQSPNYCDTSVKHDISTEHIFRAAKKAGVKGTYVFRTSPASDEILPVRPAVHVAEAKTPEEARDIHRKLWNLGNAPFLIVVLPNQIRVYTGFDYDQENKNKGLIDTIDSNITDIEAKLDYLFADSIDSGKLWQTQAKNLIPEKRVDLHLLKNLKKLGERLEEKGVNLSIAHALIGKYVYIRYLWDRGILSNQWLEENNINLDSVFSRNATLTGFRKLVEALEKRFNGDIFPLPLKNKKPPEDEIIALVASVFKGDDPISGQLHLDFDIYDFSYIPVETLSSIYEQFLHAQGKGKKVGAVYTPEPLADYLISELNYTKNIKKGMKILDPCCGSGIFLVLAYRRLIEIELANSENKRLSPKQLSQILVDSVYGIERNADACYVTEFSLILTMLNYIEPPDLHKNKDFQFPALHNYRIFECDFFDNESEFFKINLKFDWIVGNPPWIELKPDTKGEELARNWINNNYVSRPAMGNKVCEAFSWRVIDLLENDGYAGLIIHAKSLFNHESEKYRRNFFQQHEVIRITNFSNLAYVLFGNRGEAPAATIIYSKAKSEQEKPPIIHYSPFVINQISNRHWKPDKKTSTWIITINENEIQTVSPDEAETGEAITWKLALWGSYRDKRAIQRLRRLFTTTLGELAEEKNWLIFDQSPKKNKSKNIPKSSFSQLLSDALSKVEEEKGIHPYQELKLFPSPIVSINNTVKIQPIPDYKGGFSHNKSTINSKSIPSIDKEKLKVTKLILMFTHRYFVYSHKDLAEFDYQVDLSASEKESEYLRALFVFLCSSISKYYLFFQNVSWCVDHSFISPQDIQNIPVPKLSSEQITELAQFQKELALDNEKNNILIQERLDEKLEMILKIPKNISILAKEFLQVRIKLNKGKAVSLASVIPTEKALLNYGQCLAIELDDFVDGSNLRHKVSIVYSKKMIVCTVEIIKSNSSINVTVKRESKKSSSFLVEIYQKLREQFSQWVYIQRGVHIIDGSKIHICKSPRLIDWTKTQALNDSDDIIAEILSYR</sequence>
<dbReference type="RefSeq" id="WP_190381963.1">
    <property type="nucleotide sequence ID" value="NZ_JACJQT010000001.1"/>
</dbReference>
<dbReference type="PANTHER" id="PTHR33841">
    <property type="entry name" value="DNA METHYLTRANSFERASE YEEA-RELATED"/>
    <property type="match status" value="1"/>
</dbReference>
<reference evidence="6 7" key="1">
    <citation type="journal article" date="2020" name="ISME J.">
        <title>Comparative genomics reveals insights into cyanobacterial evolution and habitat adaptation.</title>
        <authorList>
            <person name="Chen M.Y."/>
            <person name="Teng W.K."/>
            <person name="Zhao L."/>
            <person name="Hu C.X."/>
            <person name="Zhou Y.K."/>
            <person name="Han B.P."/>
            <person name="Song L.R."/>
            <person name="Shu W.S."/>
        </authorList>
    </citation>
    <scope>NUCLEOTIDE SEQUENCE [LARGE SCALE GENOMIC DNA]</scope>
    <source>
        <strain evidence="6 7">FACHB-1040</strain>
    </source>
</reference>
<evidence type="ECO:0000313" key="7">
    <source>
        <dbReference type="Proteomes" id="UP000606721"/>
    </source>
</evidence>
<dbReference type="PRINTS" id="PR00507">
    <property type="entry name" value="N12N6MTFRASE"/>
</dbReference>
<keyword evidence="4" id="KW-0680">Restriction system</keyword>
<feature type="domain" description="DNA methylase adenine-specific" evidence="5">
    <location>
        <begin position="290"/>
        <end position="567"/>
    </location>
</feature>
<dbReference type="SUPFAM" id="SSF53335">
    <property type="entry name" value="S-adenosyl-L-methionine-dependent methyltransferases"/>
    <property type="match status" value="1"/>
</dbReference>
<proteinExistence type="predicted"/>
<dbReference type="Gene3D" id="3.40.50.150">
    <property type="entry name" value="Vaccinia Virus protein VP39"/>
    <property type="match status" value="1"/>
</dbReference>
<protein>
    <submittedName>
        <fullName evidence="6">N-6 DNA methylase</fullName>
    </submittedName>
</protein>
<evidence type="ECO:0000256" key="2">
    <source>
        <dbReference type="ARBA" id="ARBA00022679"/>
    </source>
</evidence>
<keyword evidence="2" id="KW-0808">Transferase</keyword>
<dbReference type="InterPro" id="IPR050953">
    <property type="entry name" value="N4_N6_ade-DNA_methylase"/>
</dbReference>